<dbReference type="EMBL" id="BARS01026928">
    <property type="protein sequence ID" value="GAG06090.1"/>
    <property type="molecule type" value="Genomic_DNA"/>
</dbReference>
<name>X0UKG0_9ZZZZ</name>
<dbReference type="InterPro" id="IPR011060">
    <property type="entry name" value="RibuloseP-bd_barrel"/>
</dbReference>
<dbReference type="AlphaFoldDB" id="X0UKG0"/>
<dbReference type="InterPro" id="IPR013785">
    <property type="entry name" value="Aldolase_TIM"/>
</dbReference>
<comment type="caution">
    <text evidence="1">The sequence shown here is derived from an EMBL/GenBank/DDBJ whole genome shotgun (WGS) entry which is preliminary data.</text>
</comment>
<organism evidence="1">
    <name type="scientific">marine sediment metagenome</name>
    <dbReference type="NCBI Taxonomy" id="412755"/>
    <lineage>
        <taxon>unclassified sequences</taxon>
        <taxon>metagenomes</taxon>
        <taxon>ecological metagenomes</taxon>
    </lineage>
</organism>
<reference evidence="1" key="1">
    <citation type="journal article" date="2014" name="Front. Microbiol.">
        <title>High frequency of phylogenetically diverse reductive dehalogenase-homologous genes in deep subseafloor sedimentary metagenomes.</title>
        <authorList>
            <person name="Kawai M."/>
            <person name="Futagami T."/>
            <person name="Toyoda A."/>
            <person name="Takaki Y."/>
            <person name="Nishi S."/>
            <person name="Hori S."/>
            <person name="Arai W."/>
            <person name="Tsubouchi T."/>
            <person name="Morono Y."/>
            <person name="Uchiyama I."/>
            <person name="Ito T."/>
            <person name="Fujiyama A."/>
            <person name="Inagaki F."/>
            <person name="Takami H."/>
        </authorList>
    </citation>
    <scope>NUCLEOTIDE SEQUENCE</scope>
    <source>
        <strain evidence="1">Expedition CK06-06</strain>
    </source>
</reference>
<gene>
    <name evidence="1" type="ORF">S01H1_42355</name>
</gene>
<evidence type="ECO:0000313" key="1">
    <source>
        <dbReference type="EMBL" id="GAG06090.1"/>
    </source>
</evidence>
<dbReference type="Gene3D" id="3.20.20.70">
    <property type="entry name" value="Aldolase class I"/>
    <property type="match status" value="1"/>
</dbReference>
<proteinExistence type="predicted"/>
<sequence>GSKVPIISPGIGAQGGGARQAIEAGASYVIAARSIVESDDPAAVAASIAADTQ</sequence>
<evidence type="ECO:0008006" key="2">
    <source>
        <dbReference type="Google" id="ProtNLM"/>
    </source>
</evidence>
<dbReference type="SUPFAM" id="SSF51366">
    <property type="entry name" value="Ribulose-phoshate binding barrel"/>
    <property type="match status" value="1"/>
</dbReference>
<feature type="non-terminal residue" evidence="1">
    <location>
        <position position="1"/>
    </location>
</feature>
<accession>X0UKG0</accession>
<protein>
    <recommendedName>
        <fullName evidence="2">Orotidine-5'-phosphate decarboxylase</fullName>
    </recommendedName>
</protein>